<reference evidence="4" key="2">
    <citation type="submission" date="2023-11" db="EMBL/GenBank/DDBJ databases">
        <title>MicrobeMod: A computational toolkit for identifying prokaryotic methylation and restriction-modification with nanopore sequencing.</title>
        <authorList>
            <person name="Crits-Christoph A."/>
            <person name="Kang S.C."/>
            <person name="Lee H."/>
            <person name="Ostrov N."/>
        </authorList>
    </citation>
    <scope>NUCLEOTIDE SEQUENCE</scope>
    <source>
        <strain evidence="4">ATCC 51242</strain>
    </source>
</reference>
<name>A0A023X202_RUBRA</name>
<keyword evidence="5" id="KW-1185">Reference proteome</keyword>
<dbReference type="RefSeq" id="WP_051589331.1">
    <property type="nucleotide sequence ID" value="NZ_CP007514.1"/>
</dbReference>
<evidence type="ECO:0000259" key="2">
    <source>
        <dbReference type="PROSITE" id="PS50995"/>
    </source>
</evidence>
<dbReference type="PRINTS" id="PR00598">
    <property type="entry name" value="HTHMARR"/>
</dbReference>
<dbReference type="PROSITE" id="PS50995">
    <property type="entry name" value="HTH_MARR_2"/>
    <property type="match status" value="1"/>
</dbReference>
<dbReference type="PANTHER" id="PTHR33164">
    <property type="entry name" value="TRANSCRIPTIONAL REGULATOR, MARR FAMILY"/>
    <property type="match status" value="1"/>
</dbReference>
<dbReference type="HOGENOM" id="CLU_083287_1_2_11"/>
<evidence type="ECO:0000313" key="3">
    <source>
        <dbReference type="EMBL" id="AHY46049.1"/>
    </source>
</evidence>
<dbReference type="Pfam" id="PF12802">
    <property type="entry name" value="MarR_2"/>
    <property type="match status" value="1"/>
</dbReference>
<dbReference type="InterPro" id="IPR000835">
    <property type="entry name" value="HTH_MarR-typ"/>
</dbReference>
<dbReference type="InterPro" id="IPR036388">
    <property type="entry name" value="WH-like_DNA-bd_sf"/>
</dbReference>
<dbReference type="Proteomes" id="UP000025229">
    <property type="component" value="Chromosome"/>
</dbReference>
<reference evidence="3 5" key="1">
    <citation type="submission" date="2014-03" db="EMBL/GenBank/DDBJ databases">
        <title>Complete genome sequence of the Radio-Resistant Rubrobacter radiotolerans RSPS-4.</title>
        <authorList>
            <person name="Egas C.C."/>
            <person name="Barroso C.C."/>
            <person name="Froufe H.J.C."/>
            <person name="Pacheco J.J."/>
            <person name="Albuquerque L.L."/>
            <person name="da Costa M.M.S."/>
        </authorList>
    </citation>
    <scope>NUCLEOTIDE SEQUENCE [LARGE SCALE GENOMIC DNA]</scope>
    <source>
        <strain evidence="3 5">RSPS-4</strain>
    </source>
</reference>
<gene>
    <name evidence="3" type="ORF">RradSPS_0766</name>
    <name evidence="4" type="ORF">SIL72_05380</name>
</gene>
<dbReference type="GO" id="GO:0003700">
    <property type="term" value="F:DNA-binding transcription factor activity"/>
    <property type="evidence" value="ECO:0007669"/>
    <property type="project" value="InterPro"/>
</dbReference>
<feature type="domain" description="HTH marR-type" evidence="2">
    <location>
        <begin position="10"/>
        <end position="142"/>
    </location>
</feature>
<dbReference type="InterPro" id="IPR039422">
    <property type="entry name" value="MarR/SlyA-like"/>
</dbReference>
<dbReference type="Gene3D" id="1.10.10.10">
    <property type="entry name" value="Winged helix-like DNA-binding domain superfamily/Winged helix DNA-binding domain"/>
    <property type="match status" value="1"/>
</dbReference>
<sequence>MKGERTSGGPSGLAYAMRDHSAAVMRLMASLAKRMGLEVSELAALEHVQSGGPMTLGRLARRLSMSAGAVTTLVDRLQAKGYVERRPNPDDRRSSLVAERDGGVEETLRHLGPFIREMREIEARFTEEEREVVLRYLRAVTEATHRHATQGSDPPEGLAIIRESS</sequence>
<feature type="region of interest" description="Disordered" evidence="1">
    <location>
        <begin position="81"/>
        <end position="102"/>
    </location>
</feature>
<evidence type="ECO:0000313" key="5">
    <source>
        <dbReference type="Proteomes" id="UP000025229"/>
    </source>
</evidence>
<evidence type="ECO:0000313" key="4">
    <source>
        <dbReference type="EMBL" id="MDX5893459.1"/>
    </source>
</evidence>
<proteinExistence type="predicted"/>
<dbReference type="EMBL" id="JAWXXX010000001">
    <property type="protein sequence ID" value="MDX5893459.1"/>
    <property type="molecule type" value="Genomic_DNA"/>
</dbReference>
<feature type="region of interest" description="Disordered" evidence="1">
    <location>
        <begin position="144"/>
        <end position="165"/>
    </location>
</feature>
<organism evidence="3 5">
    <name type="scientific">Rubrobacter radiotolerans</name>
    <name type="common">Arthrobacter radiotolerans</name>
    <dbReference type="NCBI Taxonomy" id="42256"/>
    <lineage>
        <taxon>Bacteria</taxon>
        <taxon>Bacillati</taxon>
        <taxon>Actinomycetota</taxon>
        <taxon>Rubrobacteria</taxon>
        <taxon>Rubrobacterales</taxon>
        <taxon>Rubrobacteraceae</taxon>
        <taxon>Rubrobacter</taxon>
    </lineage>
</organism>
<dbReference type="EMBL" id="CP007514">
    <property type="protein sequence ID" value="AHY46049.1"/>
    <property type="molecule type" value="Genomic_DNA"/>
</dbReference>
<dbReference type="GO" id="GO:0006950">
    <property type="term" value="P:response to stress"/>
    <property type="evidence" value="ECO:0007669"/>
    <property type="project" value="TreeGrafter"/>
</dbReference>
<feature type="compositionally biased region" description="Basic and acidic residues" evidence="1">
    <location>
        <begin position="82"/>
        <end position="102"/>
    </location>
</feature>
<dbReference type="KEGG" id="rrd:RradSPS_0766"/>
<dbReference type="PATRIC" id="fig|42256.3.peg.777"/>
<dbReference type="STRING" id="42256.RradSPS_0766"/>
<dbReference type="eggNOG" id="COG1846">
    <property type="taxonomic scope" value="Bacteria"/>
</dbReference>
<dbReference type="PANTHER" id="PTHR33164:SF106">
    <property type="entry name" value="TRANSCRIPTIONAL REGULATORY PROTEIN"/>
    <property type="match status" value="1"/>
</dbReference>
<dbReference type="InterPro" id="IPR036390">
    <property type="entry name" value="WH_DNA-bd_sf"/>
</dbReference>
<protein>
    <submittedName>
        <fullName evidence="4">MarR family winged helix-turn-helix transcriptional regulator</fullName>
    </submittedName>
    <submittedName>
        <fullName evidence="3">Transcriptional regulators</fullName>
    </submittedName>
</protein>
<dbReference type="SUPFAM" id="SSF46785">
    <property type="entry name" value="Winged helix' DNA-binding domain"/>
    <property type="match status" value="1"/>
</dbReference>
<dbReference type="AlphaFoldDB" id="A0A023X202"/>
<dbReference type="Proteomes" id="UP001281130">
    <property type="component" value="Unassembled WGS sequence"/>
</dbReference>
<evidence type="ECO:0000256" key="1">
    <source>
        <dbReference type="SAM" id="MobiDB-lite"/>
    </source>
</evidence>
<accession>A0A023X202</accession>
<dbReference type="SMART" id="SM00347">
    <property type="entry name" value="HTH_MARR"/>
    <property type="match status" value="1"/>
</dbReference>